<evidence type="ECO:0000256" key="10">
    <source>
        <dbReference type="ARBA" id="ARBA00048300"/>
    </source>
</evidence>
<comment type="cofactor">
    <cofactor evidence="11">
        <name>Zn(2+)</name>
        <dbReference type="ChEBI" id="CHEBI:29105"/>
    </cofactor>
    <text evidence="11">Binds 1 zinc ion per subunit.</text>
</comment>
<dbReference type="SUPFAM" id="SSF101353">
    <property type="entry name" value="Putative anticodon-binding domain of alanyl-tRNA synthetase (AlaRS)"/>
    <property type="match status" value="1"/>
</dbReference>
<name>A0A9D1SJX3_9FIRM</name>
<keyword evidence="4 11" id="KW-0547">Nucleotide-binding</keyword>
<keyword evidence="5 11" id="KW-0067">ATP-binding</keyword>
<feature type="binding site" evidence="11">
    <location>
        <position position="462"/>
    </location>
    <ligand>
        <name>Zn(2+)</name>
        <dbReference type="ChEBI" id="CHEBI:29105"/>
    </ligand>
</feature>
<dbReference type="PANTHER" id="PTHR11777:SF9">
    <property type="entry name" value="ALANINE--TRNA LIGASE, CYTOPLASMIC"/>
    <property type="match status" value="1"/>
</dbReference>
<keyword evidence="6 11" id="KW-0694">RNA-binding</keyword>
<dbReference type="InterPro" id="IPR018165">
    <property type="entry name" value="Ala-tRNA-synth_IIc_core"/>
</dbReference>
<feature type="binding site" evidence="11">
    <location>
        <position position="565"/>
    </location>
    <ligand>
        <name>Zn(2+)</name>
        <dbReference type="ChEBI" id="CHEBI:29105"/>
    </ligand>
</feature>
<feature type="binding site" evidence="11">
    <location>
        <position position="458"/>
    </location>
    <ligand>
        <name>Zn(2+)</name>
        <dbReference type="ChEBI" id="CHEBI:29105"/>
    </ligand>
</feature>
<dbReference type="AlphaFoldDB" id="A0A9D1SJX3"/>
<dbReference type="Gene3D" id="3.30.980.10">
    <property type="entry name" value="Threonyl-trna Synthetase, Chain A, domain 2"/>
    <property type="match status" value="1"/>
</dbReference>
<dbReference type="InterPro" id="IPR018162">
    <property type="entry name" value="Ala-tRNA-ligase_IIc_anticod-bd"/>
</dbReference>
<dbReference type="EMBL" id="DVNJ01000002">
    <property type="protein sequence ID" value="HIU62362.1"/>
    <property type="molecule type" value="Genomic_DNA"/>
</dbReference>
<dbReference type="GO" id="GO:0005737">
    <property type="term" value="C:cytoplasm"/>
    <property type="evidence" value="ECO:0007669"/>
    <property type="project" value="UniProtKB-SubCell"/>
</dbReference>
<dbReference type="EC" id="6.1.1.7" evidence="11"/>
<keyword evidence="7 11" id="KW-0648">Protein biosynthesis</keyword>
<feature type="domain" description="Alanyl-transfer RNA synthetases family profile" evidence="12">
    <location>
        <begin position="7"/>
        <end position="595"/>
    </location>
</feature>
<dbReference type="PROSITE" id="PS50860">
    <property type="entry name" value="AA_TRNA_LIGASE_II_ALA"/>
    <property type="match status" value="1"/>
</dbReference>
<gene>
    <name evidence="11" type="primary">alaS</name>
    <name evidence="13" type="ORF">IAB07_01150</name>
</gene>
<dbReference type="PRINTS" id="PR00980">
    <property type="entry name" value="TRNASYNTHALA"/>
</dbReference>
<comment type="similarity">
    <text evidence="1 11">Belongs to the class-II aminoacyl-tRNA synthetase family.</text>
</comment>
<evidence type="ECO:0000256" key="4">
    <source>
        <dbReference type="ARBA" id="ARBA00022741"/>
    </source>
</evidence>
<dbReference type="GO" id="GO:0008270">
    <property type="term" value="F:zinc ion binding"/>
    <property type="evidence" value="ECO:0007669"/>
    <property type="project" value="UniProtKB-UniRule"/>
</dbReference>
<dbReference type="GO" id="GO:0006419">
    <property type="term" value="P:alanyl-tRNA aminoacylation"/>
    <property type="evidence" value="ECO:0007669"/>
    <property type="project" value="UniProtKB-UniRule"/>
</dbReference>
<dbReference type="InterPro" id="IPR002318">
    <property type="entry name" value="Ala-tRNA-lgiase_IIc"/>
</dbReference>
<dbReference type="InterPro" id="IPR023033">
    <property type="entry name" value="Ala_tRNA_ligase_euk/bac"/>
</dbReference>
<evidence type="ECO:0000256" key="6">
    <source>
        <dbReference type="ARBA" id="ARBA00022884"/>
    </source>
</evidence>
<dbReference type="Gene3D" id="3.30.930.10">
    <property type="entry name" value="Bira Bifunctional Protein, Domain 2"/>
    <property type="match status" value="1"/>
</dbReference>
<evidence type="ECO:0000256" key="2">
    <source>
        <dbReference type="ARBA" id="ARBA00022555"/>
    </source>
</evidence>
<comment type="domain">
    <text evidence="11">Consists of three domains; the N-terminal catalytic domain, the editing domain and the C-terminal C-Ala domain. The editing domain removes incorrectly charged amino acids, while the C-Ala domain, along with tRNA(Ala), serves as a bridge to cooperatively bring together the editing and aminoacylation centers thus stimulating deacylation of misacylated tRNAs.</text>
</comment>
<dbReference type="GO" id="GO:0000049">
    <property type="term" value="F:tRNA binding"/>
    <property type="evidence" value="ECO:0007669"/>
    <property type="project" value="UniProtKB-KW"/>
</dbReference>
<sequence length="595" mass="67074">MYNIITMKSYELREKYLQFFASKGHAVIPSASLIPENDPSVLFTTAGMHPLVPYLLGQKHPAGKRLTDVQKCVRTGDIDEVGDPTHCTFFEMLGNWSLGDYFKKESIAFSYEFLTEVLGIPREKLAVTVFAGDEDCPRDEVAASEWKSHGIPEDRIFYLPKKHNWWIASTTGPCGGDTEIFVDTGKKVEGNPSPAEDGGKWVEIWNNVFMEFYRHPDGSYTPLSQKNVDTGMGLERTLCMLNGYKSVYETDLFSDVIEKLEELSGKKYGKDEGVTRAMRIIADHMRTATFLIGDEKGIVPSNVDQGYVLRRLLRRAIRFARTIDIDSALLTQIAAMYIEKYKSVYGELELNREKIISEIAKEEEKFSKTLENGIKEMEKVLKYVQGDTLNGKTAFRLYDTYGFPIEMTKELAAERGFKVDMEGYKKAFEDHQAKSHAGAEQKFKGGLADTGERTVYLHTATHLLLAALKKVLGRDDISQKGSNITSERLRFDFNFDRPLTDEEKKAVEDLVNEQIKRDLPVTCEEMPIEKAREQGATGVFGSKYGDVVKVYTIGDFSKEICGGPHAEHTGQLHHFTLLKEGSSSAGVRRIRATID</sequence>
<organism evidence="13 14">
    <name type="scientific">Candidatus Caccalectryoclostridium excrementigallinarum</name>
    <dbReference type="NCBI Taxonomy" id="2840710"/>
    <lineage>
        <taxon>Bacteria</taxon>
        <taxon>Bacillati</taxon>
        <taxon>Bacillota</taxon>
        <taxon>Clostridia</taxon>
        <taxon>Christensenellales</taxon>
        <taxon>Christensenellaceae</taxon>
        <taxon>Christensenellaceae incertae sedis</taxon>
        <taxon>Candidatus Caccalectryoclostridium</taxon>
    </lineage>
</organism>
<dbReference type="InterPro" id="IPR018164">
    <property type="entry name" value="Ala-tRNA-synth_IIc_N"/>
</dbReference>
<dbReference type="NCBIfam" id="NF002436">
    <property type="entry name" value="PRK01584.1"/>
    <property type="match status" value="1"/>
</dbReference>
<evidence type="ECO:0000313" key="14">
    <source>
        <dbReference type="Proteomes" id="UP000824145"/>
    </source>
</evidence>
<dbReference type="HAMAP" id="MF_00036_B">
    <property type="entry name" value="Ala_tRNA_synth_B"/>
    <property type="match status" value="1"/>
</dbReference>
<comment type="caution">
    <text evidence="13">The sequence shown here is derived from an EMBL/GenBank/DDBJ whole genome shotgun (WGS) entry which is preliminary data.</text>
</comment>
<dbReference type="Gene3D" id="3.30.54.20">
    <property type="match status" value="1"/>
</dbReference>
<dbReference type="GO" id="GO:0004813">
    <property type="term" value="F:alanine-tRNA ligase activity"/>
    <property type="evidence" value="ECO:0007669"/>
    <property type="project" value="UniProtKB-UniRule"/>
</dbReference>
<evidence type="ECO:0000256" key="1">
    <source>
        <dbReference type="ARBA" id="ARBA00008226"/>
    </source>
</evidence>
<protein>
    <recommendedName>
        <fullName evidence="11">Alanine--tRNA ligase</fullName>
        <ecNumber evidence="11">6.1.1.7</ecNumber>
    </recommendedName>
    <alternativeName>
        <fullName evidence="11">Alanyl-tRNA synthetase</fullName>
        <shortName evidence="11">AlaRS</shortName>
    </alternativeName>
</protein>
<dbReference type="CDD" id="cd00673">
    <property type="entry name" value="AlaRS_core"/>
    <property type="match status" value="1"/>
</dbReference>
<dbReference type="Pfam" id="PF07973">
    <property type="entry name" value="tRNA_SAD"/>
    <property type="match status" value="1"/>
</dbReference>
<dbReference type="SMART" id="SM00863">
    <property type="entry name" value="tRNA_SAD"/>
    <property type="match status" value="1"/>
</dbReference>
<reference evidence="13" key="1">
    <citation type="submission" date="2020-10" db="EMBL/GenBank/DDBJ databases">
        <authorList>
            <person name="Gilroy R."/>
        </authorList>
    </citation>
    <scope>NUCLEOTIDE SEQUENCE</scope>
    <source>
        <strain evidence="13">9366</strain>
    </source>
</reference>
<keyword evidence="11" id="KW-0862">Zinc</keyword>
<evidence type="ECO:0000256" key="7">
    <source>
        <dbReference type="ARBA" id="ARBA00022917"/>
    </source>
</evidence>
<keyword evidence="11" id="KW-0963">Cytoplasm</keyword>
<reference evidence="13" key="2">
    <citation type="journal article" date="2021" name="PeerJ">
        <title>Extensive microbial diversity within the chicken gut microbiome revealed by metagenomics and culture.</title>
        <authorList>
            <person name="Gilroy R."/>
            <person name="Ravi A."/>
            <person name="Getino M."/>
            <person name="Pursley I."/>
            <person name="Horton D.L."/>
            <person name="Alikhan N.F."/>
            <person name="Baker D."/>
            <person name="Gharbi K."/>
            <person name="Hall N."/>
            <person name="Watson M."/>
            <person name="Adriaenssens E.M."/>
            <person name="Foster-Nyarko E."/>
            <person name="Jarju S."/>
            <person name="Secka A."/>
            <person name="Antonio M."/>
            <person name="Oren A."/>
            <person name="Chaudhuri R.R."/>
            <person name="La Ragione R."/>
            <person name="Hildebrand F."/>
            <person name="Pallen M.J."/>
        </authorList>
    </citation>
    <scope>NUCLEOTIDE SEQUENCE</scope>
    <source>
        <strain evidence="13">9366</strain>
    </source>
</reference>
<evidence type="ECO:0000256" key="9">
    <source>
        <dbReference type="ARBA" id="ARBA00024779"/>
    </source>
</evidence>
<dbReference type="InterPro" id="IPR045864">
    <property type="entry name" value="aa-tRNA-synth_II/BPL/LPL"/>
</dbReference>
<evidence type="ECO:0000256" key="8">
    <source>
        <dbReference type="ARBA" id="ARBA00023146"/>
    </source>
</evidence>
<comment type="subcellular location">
    <subcellularLocation>
        <location evidence="11">Cytoplasm</location>
    </subcellularLocation>
</comment>
<accession>A0A9D1SJX3</accession>
<keyword evidence="8 11" id="KW-0030">Aminoacyl-tRNA synthetase</keyword>
<comment type="catalytic activity">
    <reaction evidence="10 11">
        <text>tRNA(Ala) + L-alanine + ATP = L-alanyl-tRNA(Ala) + AMP + diphosphate</text>
        <dbReference type="Rhea" id="RHEA:12540"/>
        <dbReference type="Rhea" id="RHEA-COMP:9657"/>
        <dbReference type="Rhea" id="RHEA-COMP:9923"/>
        <dbReference type="ChEBI" id="CHEBI:30616"/>
        <dbReference type="ChEBI" id="CHEBI:33019"/>
        <dbReference type="ChEBI" id="CHEBI:57972"/>
        <dbReference type="ChEBI" id="CHEBI:78442"/>
        <dbReference type="ChEBI" id="CHEBI:78497"/>
        <dbReference type="ChEBI" id="CHEBI:456215"/>
        <dbReference type="EC" id="6.1.1.7"/>
    </reaction>
</comment>
<keyword evidence="11" id="KW-0479">Metal-binding</keyword>
<proteinExistence type="inferred from homology"/>
<comment type="function">
    <text evidence="9 11">Catalyzes the attachment of alanine to tRNA(Ala) in a two-step reaction: alanine is first activated by ATP to form Ala-AMP and then transferred to the acceptor end of tRNA(Ala). Also edits incorrectly charged Ser-tRNA(Ala) and Gly-tRNA(Ala) via its editing domain.</text>
</comment>
<evidence type="ECO:0000256" key="5">
    <source>
        <dbReference type="ARBA" id="ARBA00022840"/>
    </source>
</evidence>
<evidence type="ECO:0000259" key="12">
    <source>
        <dbReference type="PROSITE" id="PS50860"/>
    </source>
</evidence>
<keyword evidence="2 11" id="KW-0820">tRNA-binding</keyword>
<dbReference type="GO" id="GO:0140096">
    <property type="term" value="F:catalytic activity, acting on a protein"/>
    <property type="evidence" value="ECO:0007669"/>
    <property type="project" value="UniProtKB-ARBA"/>
</dbReference>
<keyword evidence="3 11" id="KW-0436">Ligase</keyword>
<dbReference type="SUPFAM" id="SSF55681">
    <property type="entry name" value="Class II aaRS and biotin synthetases"/>
    <property type="match status" value="1"/>
</dbReference>
<evidence type="ECO:0000256" key="11">
    <source>
        <dbReference type="HAMAP-Rule" id="MF_00036"/>
    </source>
</evidence>
<dbReference type="Pfam" id="PF01411">
    <property type="entry name" value="tRNA-synt_2c"/>
    <property type="match status" value="1"/>
</dbReference>
<dbReference type="FunFam" id="3.30.980.10:FF:000004">
    <property type="entry name" value="Alanine--tRNA ligase, cytoplasmic"/>
    <property type="match status" value="1"/>
</dbReference>
<dbReference type="InterPro" id="IPR018163">
    <property type="entry name" value="Thr/Ala-tRNA-synth_IIc_edit"/>
</dbReference>
<dbReference type="SUPFAM" id="SSF55186">
    <property type="entry name" value="ThrRS/AlaRS common domain"/>
    <property type="match status" value="1"/>
</dbReference>
<dbReference type="GO" id="GO:0016740">
    <property type="term" value="F:transferase activity"/>
    <property type="evidence" value="ECO:0007669"/>
    <property type="project" value="UniProtKB-ARBA"/>
</dbReference>
<dbReference type="Proteomes" id="UP000824145">
    <property type="component" value="Unassembled WGS sequence"/>
</dbReference>
<dbReference type="NCBIfam" id="TIGR00344">
    <property type="entry name" value="alaS"/>
    <property type="match status" value="1"/>
</dbReference>
<dbReference type="InterPro" id="IPR050058">
    <property type="entry name" value="Ala-tRNA_ligase"/>
</dbReference>
<dbReference type="GO" id="GO:0005524">
    <property type="term" value="F:ATP binding"/>
    <property type="evidence" value="ECO:0007669"/>
    <property type="project" value="UniProtKB-UniRule"/>
</dbReference>
<evidence type="ECO:0000313" key="13">
    <source>
        <dbReference type="EMBL" id="HIU62362.1"/>
    </source>
</evidence>
<dbReference type="PANTHER" id="PTHR11777">
    <property type="entry name" value="ALANYL-TRNA SYNTHETASE"/>
    <property type="match status" value="1"/>
</dbReference>
<dbReference type="InterPro" id="IPR012947">
    <property type="entry name" value="tRNA_SAD"/>
</dbReference>
<dbReference type="GO" id="GO:0002161">
    <property type="term" value="F:aminoacyl-tRNA deacylase activity"/>
    <property type="evidence" value="ECO:0007669"/>
    <property type="project" value="TreeGrafter"/>
</dbReference>
<feature type="binding site" evidence="11">
    <location>
        <position position="561"/>
    </location>
    <ligand>
        <name>Zn(2+)</name>
        <dbReference type="ChEBI" id="CHEBI:29105"/>
    </ligand>
</feature>
<evidence type="ECO:0000256" key="3">
    <source>
        <dbReference type="ARBA" id="ARBA00022598"/>
    </source>
</evidence>